<dbReference type="EMBL" id="MFTP01000022">
    <property type="protein sequence ID" value="OGI65218.1"/>
    <property type="molecule type" value="Genomic_DNA"/>
</dbReference>
<proteinExistence type="predicted"/>
<dbReference type="Proteomes" id="UP000177370">
    <property type="component" value="Unassembled WGS sequence"/>
</dbReference>
<dbReference type="AlphaFoldDB" id="A0A1F6V6E4"/>
<evidence type="ECO:0000313" key="1">
    <source>
        <dbReference type="EMBL" id="OGI65218.1"/>
    </source>
</evidence>
<accession>A0A1F6V6E4</accession>
<name>A0A1F6V6E4_9BACT</name>
<reference evidence="1 2" key="1">
    <citation type="journal article" date="2016" name="Nat. Commun.">
        <title>Thousands of microbial genomes shed light on interconnected biogeochemical processes in an aquifer system.</title>
        <authorList>
            <person name="Anantharaman K."/>
            <person name="Brown C.T."/>
            <person name="Hug L.A."/>
            <person name="Sharon I."/>
            <person name="Castelle C.J."/>
            <person name="Probst A.J."/>
            <person name="Thomas B.C."/>
            <person name="Singh A."/>
            <person name="Wilkins M.J."/>
            <person name="Karaoz U."/>
            <person name="Brodie E.L."/>
            <person name="Williams K.H."/>
            <person name="Hubbard S.S."/>
            <person name="Banfield J.F."/>
        </authorList>
    </citation>
    <scope>NUCLEOTIDE SEQUENCE [LARGE SCALE GENOMIC DNA]</scope>
</reference>
<gene>
    <name evidence="1" type="ORF">A2647_04720</name>
</gene>
<evidence type="ECO:0000313" key="2">
    <source>
        <dbReference type="Proteomes" id="UP000177370"/>
    </source>
</evidence>
<comment type="caution">
    <text evidence="1">The sequence shown here is derived from an EMBL/GenBank/DDBJ whole genome shotgun (WGS) entry which is preliminary data.</text>
</comment>
<sequence>MGNAIENKNITFKKDTGRETVVGVISEIQINQGSYSTIFDSIVDVAGHKKRFIIKKYKDTMGASAAKNADKAFKNYSLAKKAGLKIFPTFRVSENKKNILMTTGFSNGQICVGSNNDITVTELGRPLICEIQNVDKFLSDFFNEHLKAAKHGIRFWIDVFFFILSRNEPTKIDFVVGDLDNSAEMEPSKSIGLRNMEYARTTLIAFCEKNINTNFAYKFREKVEAYYEQGVNAVNASELN</sequence>
<protein>
    <submittedName>
        <fullName evidence="1">Uncharacterized protein</fullName>
    </submittedName>
</protein>
<organism evidence="1 2">
    <name type="scientific">Candidatus Nomurabacteria bacterium RIFCSPHIGHO2_01_FULL_40_24b</name>
    <dbReference type="NCBI Taxonomy" id="1801739"/>
    <lineage>
        <taxon>Bacteria</taxon>
        <taxon>Candidatus Nomuraibacteriota</taxon>
    </lineage>
</organism>